<protein>
    <submittedName>
        <fullName evidence="1">Uncharacterized protein</fullName>
    </submittedName>
</protein>
<dbReference type="PATRIC" id="fig|1173022.3.peg.1556"/>
<organism evidence="1 2">
    <name type="scientific">Crinalium epipsammum PCC 9333</name>
    <dbReference type="NCBI Taxonomy" id="1173022"/>
    <lineage>
        <taxon>Bacteria</taxon>
        <taxon>Bacillati</taxon>
        <taxon>Cyanobacteriota</taxon>
        <taxon>Cyanophyceae</taxon>
        <taxon>Gomontiellales</taxon>
        <taxon>Gomontiellaceae</taxon>
        <taxon>Crinalium</taxon>
    </lineage>
</organism>
<dbReference type="RefSeq" id="WP_015202452.1">
    <property type="nucleotide sequence ID" value="NC_019753.1"/>
</dbReference>
<dbReference type="eggNOG" id="ENOG50335ZC">
    <property type="taxonomic scope" value="Bacteria"/>
</dbReference>
<dbReference type="KEGG" id="cep:Cri9333_1436"/>
<dbReference type="HOGENOM" id="CLU_187620_0_0_3"/>
<accession>K9VYU1</accession>
<dbReference type="STRING" id="1173022.Cri9333_1436"/>
<evidence type="ECO:0000313" key="2">
    <source>
        <dbReference type="Proteomes" id="UP000010472"/>
    </source>
</evidence>
<name>K9VYU1_9CYAN</name>
<evidence type="ECO:0000313" key="1">
    <source>
        <dbReference type="EMBL" id="AFZ12330.1"/>
    </source>
</evidence>
<reference evidence="1 2" key="1">
    <citation type="submission" date="2012-06" db="EMBL/GenBank/DDBJ databases">
        <title>Finished chromosome of genome of Crinalium epipsammum PCC 9333.</title>
        <authorList>
            <consortium name="US DOE Joint Genome Institute"/>
            <person name="Gugger M."/>
            <person name="Coursin T."/>
            <person name="Rippka R."/>
            <person name="Tandeau De Marsac N."/>
            <person name="Huntemann M."/>
            <person name="Wei C.-L."/>
            <person name="Han J."/>
            <person name="Detter J.C."/>
            <person name="Han C."/>
            <person name="Tapia R."/>
            <person name="Davenport K."/>
            <person name="Daligault H."/>
            <person name="Erkkila T."/>
            <person name="Gu W."/>
            <person name="Munk A.C.C."/>
            <person name="Teshima H."/>
            <person name="Xu Y."/>
            <person name="Chain P."/>
            <person name="Chen A."/>
            <person name="Krypides N."/>
            <person name="Mavromatis K."/>
            <person name="Markowitz V."/>
            <person name="Szeto E."/>
            <person name="Ivanova N."/>
            <person name="Mikhailova N."/>
            <person name="Ovchinnikova G."/>
            <person name="Pagani I."/>
            <person name="Pati A."/>
            <person name="Goodwin L."/>
            <person name="Peters L."/>
            <person name="Pitluck S."/>
            <person name="Woyke T."/>
            <person name="Kerfeld C."/>
        </authorList>
    </citation>
    <scope>NUCLEOTIDE SEQUENCE [LARGE SCALE GENOMIC DNA]</scope>
    <source>
        <strain evidence="1 2">PCC 9333</strain>
    </source>
</reference>
<dbReference type="OrthoDB" id="488492at2"/>
<keyword evidence="2" id="KW-1185">Reference proteome</keyword>
<dbReference type="Proteomes" id="UP000010472">
    <property type="component" value="Chromosome"/>
</dbReference>
<proteinExistence type="predicted"/>
<dbReference type="EMBL" id="CP003620">
    <property type="protein sequence ID" value="AFZ12330.1"/>
    <property type="molecule type" value="Genomic_DNA"/>
</dbReference>
<sequence length="74" mass="8494">MLTTAQEIYTKILLTLPPIERLRLATLILNELVEHNQTVVDYSDTWTEEDQIDITNFSLQYGATLLPESEELGK</sequence>
<gene>
    <name evidence="1" type="ORF">Cri9333_1436</name>
</gene>
<dbReference type="AlphaFoldDB" id="K9VYU1"/>